<feature type="non-terminal residue" evidence="5">
    <location>
        <position position="1"/>
    </location>
</feature>
<proteinExistence type="predicted"/>
<dbReference type="EMBL" id="JAAWVQ010169644">
    <property type="protein sequence ID" value="MBN3287842.1"/>
    <property type="molecule type" value="Genomic_DNA"/>
</dbReference>
<organism evidence="5 6">
    <name type="scientific">Polyodon spathula</name>
    <name type="common">North American paddlefish</name>
    <name type="synonym">Squalus spathula</name>
    <dbReference type="NCBI Taxonomy" id="7913"/>
    <lineage>
        <taxon>Eukaryota</taxon>
        <taxon>Metazoa</taxon>
        <taxon>Chordata</taxon>
        <taxon>Craniata</taxon>
        <taxon>Vertebrata</taxon>
        <taxon>Euteleostomi</taxon>
        <taxon>Actinopterygii</taxon>
        <taxon>Chondrostei</taxon>
        <taxon>Acipenseriformes</taxon>
        <taxon>Polyodontidae</taxon>
        <taxon>Polyodon</taxon>
    </lineage>
</organism>
<protein>
    <submittedName>
        <fullName evidence="5">C1TM protein</fullName>
    </submittedName>
</protein>
<dbReference type="SUPFAM" id="SSF52540">
    <property type="entry name" value="P-loop containing nucleoside triphosphate hydrolases"/>
    <property type="match status" value="1"/>
</dbReference>
<keyword evidence="1" id="KW-0554">One-carbon metabolism</keyword>
<dbReference type="InterPro" id="IPR027417">
    <property type="entry name" value="P-loop_NTPase"/>
</dbReference>
<keyword evidence="6" id="KW-1185">Reference proteome</keyword>
<feature type="non-terminal residue" evidence="5">
    <location>
        <position position="157"/>
    </location>
</feature>
<dbReference type="Pfam" id="PF01268">
    <property type="entry name" value="FTHFS"/>
    <property type="match status" value="1"/>
</dbReference>
<accession>A0ABS2YPC7</accession>
<dbReference type="InterPro" id="IPR000559">
    <property type="entry name" value="Formate_THF_ligase"/>
</dbReference>
<dbReference type="Proteomes" id="UP001166093">
    <property type="component" value="Unassembled WGS sequence"/>
</dbReference>
<gene>
    <name evidence="5" type="primary">Mthfd1l</name>
    <name evidence="5" type="ORF">GTO93_0013694</name>
</gene>
<name>A0ABS2YPC7_POLSP</name>
<keyword evidence="2" id="KW-0436">Ligase</keyword>
<reference evidence="5" key="1">
    <citation type="journal article" date="2021" name="Cell">
        <title>Tracing the genetic footprints of vertebrate landing in non-teleost ray-finned fishes.</title>
        <authorList>
            <person name="Bi X."/>
            <person name="Wang K."/>
            <person name="Yang L."/>
            <person name="Pan H."/>
            <person name="Jiang H."/>
            <person name="Wei Q."/>
            <person name="Fang M."/>
            <person name="Yu H."/>
            <person name="Zhu C."/>
            <person name="Cai Y."/>
            <person name="He Y."/>
            <person name="Gan X."/>
            <person name="Zeng H."/>
            <person name="Yu D."/>
            <person name="Zhu Y."/>
            <person name="Jiang H."/>
            <person name="Qiu Q."/>
            <person name="Yang H."/>
            <person name="Zhang Y.E."/>
            <person name="Wang W."/>
            <person name="Zhu M."/>
            <person name="He S."/>
            <person name="Zhang G."/>
        </authorList>
    </citation>
    <scope>NUCLEOTIDE SEQUENCE</scope>
    <source>
        <strain evidence="5">Pddl_001</strain>
    </source>
</reference>
<keyword evidence="3" id="KW-0547">Nucleotide-binding</keyword>
<evidence type="ECO:0000256" key="4">
    <source>
        <dbReference type="ARBA" id="ARBA00022840"/>
    </source>
</evidence>
<evidence type="ECO:0000313" key="6">
    <source>
        <dbReference type="Proteomes" id="UP001166093"/>
    </source>
</evidence>
<dbReference type="Gene3D" id="3.10.410.10">
    <property type="entry name" value="Formyltetrahydrofolate synthetase, domain 3"/>
    <property type="match status" value="1"/>
</dbReference>
<evidence type="ECO:0000256" key="2">
    <source>
        <dbReference type="ARBA" id="ARBA00022598"/>
    </source>
</evidence>
<sequence length="157" mass="17489">MFLQQSLAAFQTDQLPDSGKELSGQPIQRTLPSLLSSLTGQEGDLQPRFIVFLSQSLIDCFRHVFLPIVEKIRTVAQKVYGAEDIELSPEVQIKIDLYTKQGLWNATHLHGTHFSLSHQPEKKGVPTGFILPICDVRASIGAEFIYPLVGTVSEKKQ</sequence>
<evidence type="ECO:0000313" key="5">
    <source>
        <dbReference type="EMBL" id="MBN3287842.1"/>
    </source>
</evidence>
<comment type="caution">
    <text evidence="5">The sequence shown here is derived from an EMBL/GenBank/DDBJ whole genome shotgun (WGS) entry which is preliminary data.</text>
</comment>
<evidence type="ECO:0000256" key="3">
    <source>
        <dbReference type="ARBA" id="ARBA00022741"/>
    </source>
</evidence>
<evidence type="ECO:0000256" key="1">
    <source>
        <dbReference type="ARBA" id="ARBA00022563"/>
    </source>
</evidence>
<keyword evidence="4" id="KW-0067">ATP-binding</keyword>